<gene>
    <name evidence="7" type="ORF">J40TS1_25110</name>
</gene>
<dbReference type="InterPro" id="IPR048395">
    <property type="entry name" value="Glyco_hydro_31_C"/>
</dbReference>
<dbReference type="Pfam" id="PF21365">
    <property type="entry name" value="Glyco_hydro_31_3rd"/>
    <property type="match status" value="1"/>
</dbReference>
<dbReference type="Gene3D" id="3.20.20.80">
    <property type="entry name" value="Glycosidases"/>
    <property type="match status" value="1"/>
</dbReference>
<feature type="domain" description="DUF5110" evidence="5">
    <location>
        <begin position="698"/>
        <end position="762"/>
    </location>
</feature>
<keyword evidence="2" id="KW-0326">Glycosidase</keyword>
<protein>
    <submittedName>
        <fullName evidence="7">Alpha-glucosidase</fullName>
    </submittedName>
</protein>
<comment type="caution">
    <text evidence="7">The sequence shown here is derived from an EMBL/GenBank/DDBJ whole genome shotgun (WGS) entry which is preliminary data.</text>
</comment>
<keyword evidence="8" id="KW-1185">Reference proteome</keyword>
<feature type="domain" description="Glycoside hydrolase family 31 TIM barrel" evidence="3">
    <location>
        <begin position="257"/>
        <end position="586"/>
    </location>
</feature>
<evidence type="ECO:0000256" key="1">
    <source>
        <dbReference type="ARBA" id="ARBA00007806"/>
    </source>
</evidence>
<dbReference type="Proteomes" id="UP000683139">
    <property type="component" value="Unassembled WGS sequence"/>
</dbReference>
<accession>A0A920CZC2</accession>
<feature type="domain" description="Glycoside hydrolase family 31 N-terminal" evidence="4">
    <location>
        <begin position="26"/>
        <end position="210"/>
    </location>
</feature>
<dbReference type="PANTHER" id="PTHR22762">
    <property type="entry name" value="ALPHA-GLUCOSIDASE"/>
    <property type="match status" value="1"/>
</dbReference>
<reference evidence="7" key="1">
    <citation type="submission" date="2021-03" db="EMBL/GenBank/DDBJ databases">
        <title>Antimicrobial resistance genes in bacteria isolated from Japanese honey, and their potential for conferring macrolide and lincosamide resistance in the American foulbrood pathogen Paenibacillus larvae.</title>
        <authorList>
            <person name="Okamoto M."/>
            <person name="Kumagai M."/>
            <person name="Kanamori H."/>
            <person name="Takamatsu D."/>
        </authorList>
    </citation>
    <scope>NUCLEOTIDE SEQUENCE</scope>
    <source>
        <strain evidence="7">J40TS1</strain>
    </source>
</reference>
<dbReference type="PANTHER" id="PTHR22762:SF165">
    <property type="entry name" value="PUTATIVE (AFU_ORTHOLOGUE AFUA_1G06560)-RELATED"/>
    <property type="match status" value="1"/>
</dbReference>
<dbReference type="GO" id="GO:0005975">
    <property type="term" value="P:carbohydrate metabolic process"/>
    <property type="evidence" value="ECO:0007669"/>
    <property type="project" value="InterPro"/>
</dbReference>
<dbReference type="GO" id="GO:0030246">
    <property type="term" value="F:carbohydrate binding"/>
    <property type="evidence" value="ECO:0007669"/>
    <property type="project" value="InterPro"/>
</dbReference>
<dbReference type="EMBL" id="BOSE01000004">
    <property type="protein sequence ID" value="GIP16869.1"/>
    <property type="molecule type" value="Genomic_DNA"/>
</dbReference>
<comment type="similarity">
    <text evidence="1 2">Belongs to the glycosyl hydrolase 31 family.</text>
</comment>
<dbReference type="CDD" id="cd14752">
    <property type="entry name" value="GH31_N"/>
    <property type="match status" value="1"/>
</dbReference>
<name>A0A920CZC2_9BACL</name>
<dbReference type="Pfam" id="PF01055">
    <property type="entry name" value="Glyco_hydro_31_2nd"/>
    <property type="match status" value="1"/>
</dbReference>
<sequence>MKVSKKLIEVKQQSSYVDLTTDGAIFRLYALSDKIIRVRCSFEQQFAPEASYALVMTAWEDGMDQVVKGRKRVEALPIQLQDRGECLSWATESIELRIYKEPFAIEIADLQGNILHQDIANRSYVEDDSKRIYHYSLMKDDDYYYGFGEKSGMLNKKNRRLRMRNVDTLGYNSEHTDPLYKHIPFYIKFNGNEGAATGMFYHNTYDSTFDVGCERSGYWPKYSYFSADGGELDYFFIYGPTIQQVVSYYTDLTGKSMLMPKYSLGYLGSTMFYTELESGSDEAIIGFLEKCKELGIPCDGFFMSSGYTTGEDGKRYVFEWNPKRFPQPASFVAKAAEKGASLSPNIKPGMLLTHPLYDEFAGNELYIKDEHGQAPVKERYWGGTASFVDFTNPAAREKWKHYIKERLLQNGITSIWNDNNEYEIQQSNAQCSFEGEGKPISAVSSIMPNLMALTAVEAIQEYDPAIRPYVTNRAGYAGIQRYAQTWAGDNYTSWNSLKYNIPLILGLGLSGVANQGCDIGGFFGPAPEPELFVRWVQNGIFQPRFCIHSSNTDNTVTEPWMYPSYTKYVRDAIQLRYQLIPYYYSLLYEASVSGAPIMRPLVYEFPADRKVWEESFQFMIGSSLLVANIVDPEVRKHTVYLPQGTEWIEWKTKKRYAGGQTIELDVTLDSIPMFIRSGGIIPIANGLMNIQQEAISKLIVLIEGSESNEFMYYDDDGQSNHYQAGQYYKSHIHLQAGESTIISFRGEGDYETAIEEYELQLICKENSPVKIELNDAVIPRFLDEKQWADSELGWYYNIEQKLAQIKYRKPAGGCQIKVDFTVKDLISI</sequence>
<dbReference type="InterPro" id="IPR025887">
    <property type="entry name" value="Glyco_hydro_31_N_dom"/>
</dbReference>
<dbReference type="InterPro" id="IPR017853">
    <property type="entry name" value="GH"/>
</dbReference>
<keyword evidence="2" id="KW-0378">Hydrolase</keyword>
<dbReference type="RefSeq" id="WP_213515531.1">
    <property type="nucleotide sequence ID" value="NZ_BOSE01000004.1"/>
</dbReference>
<dbReference type="Pfam" id="PF13802">
    <property type="entry name" value="Gal_mutarotas_2"/>
    <property type="match status" value="1"/>
</dbReference>
<evidence type="ECO:0000259" key="4">
    <source>
        <dbReference type="Pfam" id="PF13802"/>
    </source>
</evidence>
<dbReference type="InterPro" id="IPR033403">
    <property type="entry name" value="DUF5110"/>
</dbReference>
<dbReference type="InterPro" id="IPR013780">
    <property type="entry name" value="Glyco_hydro_b"/>
</dbReference>
<dbReference type="SUPFAM" id="SSF51445">
    <property type="entry name" value="(Trans)glycosidases"/>
    <property type="match status" value="1"/>
</dbReference>
<evidence type="ECO:0000313" key="8">
    <source>
        <dbReference type="Proteomes" id="UP000683139"/>
    </source>
</evidence>
<dbReference type="InterPro" id="IPR011013">
    <property type="entry name" value="Gal_mutarotase_sf_dom"/>
</dbReference>
<evidence type="ECO:0000256" key="2">
    <source>
        <dbReference type="RuleBase" id="RU361185"/>
    </source>
</evidence>
<dbReference type="Pfam" id="PF17137">
    <property type="entry name" value="DUF5110"/>
    <property type="match status" value="1"/>
</dbReference>
<dbReference type="Gene3D" id="2.60.40.1760">
    <property type="entry name" value="glycosyl hydrolase (family 31)"/>
    <property type="match status" value="1"/>
</dbReference>
<dbReference type="AlphaFoldDB" id="A0A920CZC2"/>
<feature type="domain" description="Glycosyl hydrolase family 31 C-terminal" evidence="6">
    <location>
        <begin position="594"/>
        <end position="681"/>
    </location>
</feature>
<dbReference type="InterPro" id="IPR000322">
    <property type="entry name" value="Glyco_hydro_31_TIM"/>
</dbReference>
<proteinExistence type="inferred from homology"/>
<dbReference type="CDD" id="cd06599">
    <property type="entry name" value="GH31_glycosidase_Aec37"/>
    <property type="match status" value="1"/>
</dbReference>
<evidence type="ECO:0000259" key="5">
    <source>
        <dbReference type="Pfam" id="PF17137"/>
    </source>
</evidence>
<evidence type="ECO:0000259" key="3">
    <source>
        <dbReference type="Pfam" id="PF01055"/>
    </source>
</evidence>
<evidence type="ECO:0000313" key="7">
    <source>
        <dbReference type="EMBL" id="GIP16869.1"/>
    </source>
</evidence>
<evidence type="ECO:0000259" key="6">
    <source>
        <dbReference type="Pfam" id="PF21365"/>
    </source>
</evidence>
<dbReference type="GO" id="GO:0004553">
    <property type="term" value="F:hydrolase activity, hydrolyzing O-glycosyl compounds"/>
    <property type="evidence" value="ECO:0007669"/>
    <property type="project" value="InterPro"/>
</dbReference>
<dbReference type="SUPFAM" id="SSF74650">
    <property type="entry name" value="Galactose mutarotase-like"/>
    <property type="match status" value="1"/>
</dbReference>
<dbReference type="Gene3D" id="2.60.40.1180">
    <property type="entry name" value="Golgi alpha-mannosidase II"/>
    <property type="match status" value="2"/>
</dbReference>
<dbReference type="SUPFAM" id="SSF51011">
    <property type="entry name" value="Glycosyl hydrolase domain"/>
    <property type="match status" value="1"/>
</dbReference>
<organism evidence="7 8">
    <name type="scientific">Paenibacillus montaniterrae</name>
    <dbReference type="NCBI Taxonomy" id="429341"/>
    <lineage>
        <taxon>Bacteria</taxon>
        <taxon>Bacillati</taxon>
        <taxon>Bacillota</taxon>
        <taxon>Bacilli</taxon>
        <taxon>Bacillales</taxon>
        <taxon>Paenibacillaceae</taxon>
        <taxon>Paenibacillus</taxon>
    </lineage>
</organism>